<dbReference type="GO" id="GO:0005739">
    <property type="term" value="C:mitochondrion"/>
    <property type="evidence" value="ECO:0007669"/>
    <property type="project" value="TreeGrafter"/>
</dbReference>
<keyword evidence="3" id="KW-0067">ATP-binding</keyword>
<feature type="domain" description="Asn/Gln amidotransferase" evidence="5">
    <location>
        <begin position="37"/>
        <end position="152"/>
    </location>
</feature>
<evidence type="ECO:0000256" key="3">
    <source>
        <dbReference type="ARBA" id="ARBA00022840"/>
    </source>
</evidence>
<dbReference type="STRING" id="1054147.F4Q6Y1"/>
<evidence type="ECO:0000313" key="6">
    <source>
        <dbReference type="EMBL" id="EGG16163.1"/>
    </source>
</evidence>
<dbReference type="PANTHER" id="PTHR11659">
    <property type="entry name" value="GLUTAMYL-TRNA GLN AMIDOTRANSFERASE SUBUNIT B MITOCHONDRIAL AND PROKARYOTIC PET112-RELATED"/>
    <property type="match status" value="1"/>
</dbReference>
<dbReference type="GO" id="GO:0030956">
    <property type="term" value="C:glutamyl-tRNA(Gln) amidotransferase complex"/>
    <property type="evidence" value="ECO:0007669"/>
    <property type="project" value="TreeGrafter"/>
</dbReference>
<dbReference type="Pfam" id="PF02637">
    <property type="entry name" value="GatB_Yqey"/>
    <property type="match status" value="1"/>
</dbReference>
<evidence type="ECO:0000313" key="7">
    <source>
        <dbReference type="Proteomes" id="UP000007797"/>
    </source>
</evidence>
<dbReference type="AlphaFoldDB" id="F4Q6Y1"/>
<accession>F4Q6Y1</accession>
<dbReference type="GO" id="GO:0070681">
    <property type="term" value="P:glutaminyl-tRNAGln biosynthesis via transamidation"/>
    <property type="evidence" value="ECO:0007669"/>
    <property type="project" value="TreeGrafter"/>
</dbReference>
<dbReference type="KEGG" id="dfa:DFA_09190"/>
<dbReference type="InterPro" id="IPR003789">
    <property type="entry name" value="Asn/Gln_tRNA_amidoTrase-B-like"/>
</dbReference>
<dbReference type="RefSeq" id="XP_004352616.1">
    <property type="nucleotide sequence ID" value="XM_004352564.1"/>
</dbReference>
<proteinExistence type="predicted"/>
<dbReference type="EMBL" id="GL883024">
    <property type="protein sequence ID" value="EGG16163.1"/>
    <property type="molecule type" value="Genomic_DNA"/>
</dbReference>
<dbReference type="InterPro" id="IPR017959">
    <property type="entry name" value="Asn/Gln-tRNA_amidoTrfase_suB/E"/>
</dbReference>
<evidence type="ECO:0000256" key="2">
    <source>
        <dbReference type="ARBA" id="ARBA00022741"/>
    </source>
</evidence>
<evidence type="ECO:0000256" key="1">
    <source>
        <dbReference type="ARBA" id="ARBA00022598"/>
    </source>
</evidence>
<gene>
    <name evidence="6" type="ORF">DFA_09190</name>
</gene>
<dbReference type="GO" id="GO:0050567">
    <property type="term" value="F:glutaminyl-tRNA synthase (glutamine-hydrolyzing) activity"/>
    <property type="evidence" value="ECO:0007669"/>
    <property type="project" value="TreeGrafter"/>
</dbReference>
<dbReference type="OrthoDB" id="1722066at2759"/>
<keyword evidence="2" id="KW-0547">Nucleotide-binding</keyword>
<organism evidence="6 7">
    <name type="scientific">Cavenderia fasciculata</name>
    <name type="common">Slime mold</name>
    <name type="synonym">Dictyostelium fasciculatum</name>
    <dbReference type="NCBI Taxonomy" id="261658"/>
    <lineage>
        <taxon>Eukaryota</taxon>
        <taxon>Amoebozoa</taxon>
        <taxon>Evosea</taxon>
        <taxon>Eumycetozoa</taxon>
        <taxon>Dictyostelia</taxon>
        <taxon>Acytosteliales</taxon>
        <taxon>Cavenderiaceae</taxon>
        <taxon>Cavenderia</taxon>
    </lineage>
</organism>
<dbReference type="GO" id="GO:0005524">
    <property type="term" value="F:ATP binding"/>
    <property type="evidence" value="ECO:0007669"/>
    <property type="project" value="UniProtKB-KW"/>
</dbReference>
<dbReference type="GeneID" id="14868390"/>
<keyword evidence="4" id="KW-0648">Protein biosynthesis</keyword>
<dbReference type="Proteomes" id="UP000007797">
    <property type="component" value="Unassembled WGS sequence"/>
</dbReference>
<sequence>MSITNELPDAMKARIIKQYGLTVDEATILVADPRNVSYFEVVLKHGKGGRSAKTLLLFILNYKTIVATSISIDRMANVIDLVETAYISSKVANDIIDEMLKGDVRDAKEIVDSLGVSQISEDSIDTICLQVLNENKDKVMEYRSGKTRLFHETNPRLSRYSKGELTKTY</sequence>
<dbReference type="SUPFAM" id="SSF89095">
    <property type="entry name" value="GatB/YqeY motif"/>
    <property type="match status" value="1"/>
</dbReference>
<dbReference type="InterPro" id="IPR018027">
    <property type="entry name" value="Asn/Gln_amidotransferase"/>
</dbReference>
<dbReference type="PANTHER" id="PTHR11659:SF0">
    <property type="entry name" value="GLUTAMYL-TRNA(GLN) AMIDOTRANSFERASE SUBUNIT B, MITOCHONDRIAL"/>
    <property type="match status" value="1"/>
</dbReference>
<keyword evidence="1" id="KW-0436">Ligase</keyword>
<dbReference type="SMART" id="SM00845">
    <property type="entry name" value="GatB_Yqey"/>
    <property type="match status" value="1"/>
</dbReference>
<reference evidence="7" key="1">
    <citation type="journal article" date="2011" name="Genome Res.">
        <title>Phylogeny-wide analysis of social amoeba genomes highlights ancient origins for complex intercellular communication.</title>
        <authorList>
            <person name="Heidel A.J."/>
            <person name="Lawal H.M."/>
            <person name="Felder M."/>
            <person name="Schilde C."/>
            <person name="Helps N.R."/>
            <person name="Tunggal B."/>
            <person name="Rivero F."/>
            <person name="John U."/>
            <person name="Schleicher M."/>
            <person name="Eichinger L."/>
            <person name="Platzer M."/>
            <person name="Noegel A.A."/>
            <person name="Schaap P."/>
            <person name="Gloeckner G."/>
        </authorList>
    </citation>
    <scope>NUCLEOTIDE SEQUENCE [LARGE SCALE GENOMIC DNA]</scope>
    <source>
        <strain evidence="7">SH3</strain>
    </source>
</reference>
<protein>
    <recommendedName>
        <fullName evidence="5">Asn/Gln amidotransferase domain-containing protein</fullName>
    </recommendedName>
</protein>
<dbReference type="GO" id="GO:0032543">
    <property type="term" value="P:mitochondrial translation"/>
    <property type="evidence" value="ECO:0007669"/>
    <property type="project" value="TreeGrafter"/>
</dbReference>
<evidence type="ECO:0000259" key="5">
    <source>
        <dbReference type="SMART" id="SM00845"/>
    </source>
</evidence>
<evidence type="ECO:0000256" key="4">
    <source>
        <dbReference type="ARBA" id="ARBA00022917"/>
    </source>
</evidence>
<name>F4Q6Y1_CACFS</name>
<keyword evidence="7" id="KW-1185">Reference proteome</keyword>